<dbReference type="Pfam" id="PF02671">
    <property type="entry name" value="PAH"/>
    <property type="match status" value="2"/>
</dbReference>
<dbReference type="InterPro" id="IPR013194">
    <property type="entry name" value="HDAC_interact_dom"/>
</dbReference>
<evidence type="ECO:0000256" key="8">
    <source>
        <dbReference type="SAM" id="MobiDB-lite"/>
    </source>
</evidence>
<keyword evidence="2" id="KW-0678">Repressor</keyword>
<name>A0A5C2S0L8_9APHY</name>
<feature type="compositionally biased region" description="Pro residues" evidence="8">
    <location>
        <begin position="396"/>
        <end position="409"/>
    </location>
</feature>
<feature type="compositionally biased region" description="Low complexity" evidence="8">
    <location>
        <begin position="1345"/>
        <end position="1364"/>
    </location>
</feature>
<keyword evidence="5" id="KW-0804">Transcription</keyword>
<reference evidence="10" key="1">
    <citation type="journal article" date="2018" name="Genome Biol. Evol.">
        <title>Genomics and development of Lentinus tigrinus, a white-rot wood-decaying mushroom with dimorphic fruiting bodies.</title>
        <authorList>
            <person name="Wu B."/>
            <person name="Xu Z."/>
            <person name="Knudson A."/>
            <person name="Carlson A."/>
            <person name="Chen N."/>
            <person name="Kovaka S."/>
            <person name="LaButti K."/>
            <person name="Lipzen A."/>
            <person name="Pennachio C."/>
            <person name="Riley R."/>
            <person name="Schakwitz W."/>
            <person name="Umezawa K."/>
            <person name="Ohm R.A."/>
            <person name="Grigoriev I.V."/>
            <person name="Nagy L.G."/>
            <person name="Gibbons J."/>
            <person name="Hibbett D."/>
        </authorList>
    </citation>
    <scope>NUCLEOTIDE SEQUENCE [LARGE SCALE GENOMIC DNA]</scope>
    <source>
        <strain evidence="10">ALCF2SS1-6</strain>
    </source>
</reference>
<dbReference type="FunFam" id="1.20.1160.11:FF:000002">
    <property type="entry name" value="Paired amphipathic helix protein SIN3"/>
    <property type="match status" value="1"/>
</dbReference>
<feature type="compositionally biased region" description="Pro residues" evidence="8">
    <location>
        <begin position="1501"/>
        <end position="1514"/>
    </location>
</feature>
<feature type="compositionally biased region" description="Low complexity" evidence="8">
    <location>
        <begin position="1374"/>
        <end position="1386"/>
    </location>
</feature>
<gene>
    <name evidence="10" type="ORF">L227DRAFT_530987</name>
</gene>
<dbReference type="STRING" id="1328759.A0A5C2S0L8"/>
<dbReference type="GO" id="GO:0070822">
    <property type="term" value="C:Sin3-type complex"/>
    <property type="evidence" value="ECO:0007669"/>
    <property type="project" value="TreeGrafter"/>
</dbReference>
<dbReference type="InterPro" id="IPR003822">
    <property type="entry name" value="PAH"/>
</dbReference>
<evidence type="ECO:0000256" key="2">
    <source>
        <dbReference type="ARBA" id="ARBA00022491"/>
    </source>
</evidence>
<feature type="compositionally biased region" description="Low complexity" evidence="8">
    <location>
        <begin position="848"/>
        <end position="865"/>
    </location>
</feature>
<dbReference type="OrthoDB" id="10265969at2759"/>
<feature type="compositionally biased region" description="Pro residues" evidence="8">
    <location>
        <begin position="192"/>
        <end position="207"/>
    </location>
</feature>
<dbReference type="Pfam" id="PF16879">
    <property type="entry name" value="Sin3a_C"/>
    <property type="match status" value="1"/>
</dbReference>
<evidence type="ECO:0000256" key="1">
    <source>
        <dbReference type="ARBA" id="ARBA00004123"/>
    </source>
</evidence>
<feature type="region of interest" description="Disordered" evidence="8">
    <location>
        <begin position="1230"/>
        <end position="1267"/>
    </location>
</feature>
<dbReference type="GO" id="GO:0000122">
    <property type="term" value="P:negative regulation of transcription by RNA polymerase II"/>
    <property type="evidence" value="ECO:0007669"/>
    <property type="project" value="TreeGrafter"/>
</dbReference>
<feature type="compositionally biased region" description="Low complexity" evidence="8">
    <location>
        <begin position="1318"/>
        <end position="1328"/>
    </location>
</feature>
<dbReference type="SUPFAM" id="SSF47762">
    <property type="entry name" value="PAH2 domain"/>
    <property type="match status" value="3"/>
</dbReference>
<accession>A0A5C2S0L8</accession>
<dbReference type="FunFam" id="1.20.1160.11:FF:000001">
    <property type="entry name" value="Paired amphipathic helix protein Sin3"/>
    <property type="match status" value="1"/>
</dbReference>
<dbReference type="Proteomes" id="UP000313359">
    <property type="component" value="Unassembled WGS sequence"/>
</dbReference>
<protein>
    <recommendedName>
        <fullName evidence="9">Histone deacetylase interacting domain-containing protein</fullName>
    </recommendedName>
</protein>
<feature type="compositionally biased region" description="Polar residues" evidence="8">
    <location>
        <begin position="1"/>
        <end position="22"/>
    </location>
</feature>
<keyword evidence="3" id="KW-0677">Repeat</keyword>
<feature type="compositionally biased region" description="Low complexity" evidence="8">
    <location>
        <begin position="1426"/>
        <end position="1436"/>
    </location>
</feature>
<dbReference type="PANTHER" id="PTHR12346:SF0">
    <property type="entry name" value="SIN3A, ISOFORM G"/>
    <property type="match status" value="1"/>
</dbReference>
<organism evidence="10 11">
    <name type="scientific">Lentinus tigrinus ALCF2SS1-6</name>
    <dbReference type="NCBI Taxonomy" id="1328759"/>
    <lineage>
        <taxon>Eukaryota</taxon>
        <taxon>Fungi</taxon>
        <taxon>Dikarya</taxon>
        <taxon>Basidiomycota</taxon>
        <taxon>Agaricomycotina</taxon>
        <taxon>Agaricomycetes</taxon>
        <taxon>Polyporales</taxon>
        <taxon>Polyporaceae</taxon>
        <taxon>Lentinus</taxon>
    </lineage>
</organism>
<evidence type="ECO:0000313" key="11">
    <source>
        <dbReference type="Proteomes" id="UP000313359"/>
    </source>
</evidence>
<feature type="compositionally biased region" description="Low complexity" evidence="8">
    <location>
        <begin position="1396"/>
        <end position="1413"/>
    </location>
</feature>
<feature type="region of interest" description="Disordered" evidence="8">
    <location>
        <begin position="834"/>
        <end position="923"/>
    </location>
</feature>
<dbReference type="GO" id="GO:0003714">
    <property type="term" value="F:transcription corepressor activity"/>
    <property type="evidence" value="ECO:0007669"/>
    <property type="project" value="InterPro"/>
</dbReference>
<feature type="region of interest" description="Disordered" evidence="8">
    <location>
        <begin position="188"/>
        <end position="209"/>
    </location>
</feature>
<dbReference type="SMART" id="SM00761">
    <property type="entry name" value="HDAC_interact"/>
    <property type="match status" value="1"/>
</dbReference>
<evidence type="ECO:0000313" key="10">
    <source>
        <dbReference type="EMBL" id="RPD56907.1"/>
    </source>
</evidence>
<evidence type="ECO:0000256" key="3">
    <source>
        <dbReference type="ARBA" id="ARBA00022737"/>
    </source>
</evidence>
<dbReference type="InterPro" id="IPR039774">
    <property type="entry name" value="Sin3-like"/>
</dbReference>
<dbReference type="PROSITE" id="PS51477">
    <property type="entry name" value="PAH"/>
    <property type="match status" value="2"/>
</dbReference>
<dbReference type="PANTHER" id="PTHR12346">
    <property type="entry name" value="SIN3B-RELATED"/>
    <property type="match status" value="1"/>
</dbReference>
<evidence type="ECO:0000259" key="9">
    <source>
        <dbReference type="SMART" id="SM00761"/>
    </source>
</evidence>
<keyword evidence="4" id="KW-0805">Transcription regulation</keyword>
<feature type="domain" description="Histone deacetylase interacting" evidence="9">
    <location>
        <begin position="532"/>
        <end position="632"/>
    </location>
</feature>
<dbReference type="Pfam" id="PF08295">
    <property type="entry name" value="Sin3_corepress"/>
    <property type="match status" value="1"/>
</dbReference>
<feature type="compositionally biased region" description="Pro residues" evidence="8">
    <location>
        <begin position="1437"/>
        <end position="1458"/>
    </location>
</feature>
<feature type="region of interest" description="Disordered" evidence="8">
    <location>
        <begin position="1300"/>
        <end position="1514"/>
    </location>
</feature>
<proteinExistence type="predicted"/>
<feature type="compositionally biased region" description="Basic and acidic residues" evidence="8">
    <location>
        <begin position="324"/>
        <end position="341"/>
    </location>
</feature>
<sequence>MEGKDLTNTLNDTRMASSSRNTPLARSRPASPRPLAPPQQMDMDQPLEASRPPPPSELHATATSPTGASDQQPGSAERALNVNDALSYLDSVKAQFAQQPEVYNKFLDIMKDFKSQLIDTPGVIERVSNLFHGHPALIQGFNTFLPAGYRIETTDNPDPNYITVTTPAGITTQATNAAFTYGPANTMAPANTKPPPPVEKPAAPSPQEPEGAVVAAEDLFPARDLVRKVRAHYANHPEAYKQFLGFFTEVDLEVATTAYDKSSLSGMESLSVACLSAMRATGDVMRKIMDHLKDAPDLMREFVQFIPDEQAQREELAHIAKVEEARKASESKPKRGGDGHAHSSSSAAVPQKRKRKPAEREKEKETAPAKSSANKKAKVQPSSEAPSPALAQRPAAAPPSPLRAPPQPPSQTFYPHHQQTVALPPPIQAVPMQSTSSHHGNDEAHFFDRVKRALDNRETYNEFLKLVNLFTQDIINTTRLVREARSFLGDGDLMSQFKDILGWDANKERMMALEESWTRPMSVLDRPSRNQLHTRYGSYRKLPANEVNVQCSGRDEMCNAVLNDEWISQPTFASEDAGFIAHKKNVYEEALHRSEEERHEYDFHVEAINRTIQVLEPLNNKIAQLSPEDRASFKLKPNLGGVGKAIHQRVIKKIYGRDIGLEVWTAMQEVPATAIPVVLVRLKQKHEEWKRAQREWDKVWREVDARNYHKSLDHQAVTFKAADKKAITQKAFVTQIEAARDEQRTTRASLVDPLFARTKPRHQLEFVVEDPTVLQDTLKLALSFLDRTQGQISLPDRRKIETFLRSFVPLFFMIDMTAFNAAFVPHHETIDELDGDGAGEDVDMTGVNGSSSRSKNKKGGANNAGDLRKRLLKSEQAKSSRRTRAQEAASPTPSRFASPAPSDTMLVDGDISPGRSEKSSGRRKGTFYTNTSFYVLLRLLEVLYSRLCLFKNLTREMVDRSNDPFEPNPASIKSSIQQADLAKIGDKLDHASHFYDLMLESCEKLFDNELEPQAFEEMMRFMFGVKHGYKMFTVDKVIGALIKQVQVILSDPKSQDLYELLRREREIPSPTTQDLINCRRNTERVLGPDENLFRIDWLPEPKTMTIQLIGKDDTSYDDSEAMTGRWQAYIESFVSHHYTAGVPSSSSIRRPFLLRTKIPAPSGAMPDILARGGLQIKVCVRTYRLFFVPRSEDIMVRISSREERADARKLVESQNEKRRKWLEEYAAKTLKDEPQSATVEAPPKALAPTSSTPTESYEAAPEVTSREEVADVPMEILQEQKQQEPEVTVYTAPQDDAVEAAAAAAVVGPAPDPDPDPVDVAMGEAAADVPPPSDVVPPRSPAPPVVVELAPELAAAKQADSAQAGKPPSPPTVSEPAPSQPAAAFPEPQPPKEAEPTVQSVPSPSAPVSAQAPESTRLPSPPSAPAAPAAGDAPTPVETPAPVPTLPSPQAAPPPPSLPSASTEAATVGDHPRPPSPSALPPPPSELKPASVPASEVTSGIPPPPIDPPAPGSS</sequence>
<feature type="compositionally biased region" description="Acidic residues" evidence="8">
    <location>
        <begin position="834"/>
        <end position="843"/>
    </location>
</feature>
<feature type="compositionally biased region" description="Basic and acidic residues" evidence="8">
    <location>
        <begin position="866"/>
        <end position="878"/>
    </location>
</feature>
<dbReference type="InterPro" id="IPR036600">
    <property type="entry name" value="PAH_sf"/>
</dbReference>
<feature type="compositionally biased region" description="Pro residues" evidence="8">
    <location>
        <begin position="1474"/>
        <end position="1486"/>
    </location>
</feature>
<feature type="region of interest" description="Disordered" evidence="8">
    <location>
        <begin position="324"/>
        <end position="416"/>
    </location>
</feature>
<evidence type="ECO:0000256" key="7">
    <source>
        <dbReference type="PROSITE-ProRule" id="PRU00810"/>
    </source>
</evidence>
<evidence type="ECO:0000256" key="5">
    <source>
        <dbReference type="ARBA" id="ARBA00023163"/>
    </source>
</evidence>
<dbReference type="Gene3D" id="1.20.1160.11">
    <property type="entry name" value="Paired amphipathic helix"/>
    <property type="match status" value="3"/>
</dbReference>
<comment type="subcellular location">
    <subcellularLocation>
        <location evidence="1 7">Nucleus</location>
    </subcellularLocation>
</comment>
<feature type="compositionally biased region" description="Low complexity" evidence="8">
    <location>
        <begin position="1300"/>
        <end position="1309"/>
    </location>
</feature>
<evidence type="ECO:0000256" key="4">
    <source>
        <dbReference type="ARBA" id="ARBA00023015"/>
    </source>
</evidence>
<dbReference type="EMBL" id="ML122284">
    <property type="protein sequence ID" value="RPD56907.1"/>
    <property type="molecule type" value="Genomic_DNA"/>
</dbReference>
<feature type="compositionally biased region" description="Pro residues" evidence="8">
    <location>
        <begin position="1329"/>
        <end position="1344"/>
    </location>
</feature>
<keyword evidence="6 7" id="KW-0539">Nucleus</keyword>
<dbReference type="InterPro" id="IPR031693">
    <property type="entry name" value="Sin3_C"/>
</dbReference>
<feature type="compositionally biased region" description="Polar residues" evidence="8">
    <location>
        <begin position="61"/>
        <end position="74"/>
    </location>
</feature>
<feature type="compositionally biased region" description="Low complexity" evidence="8">
    <location>
        <begin position="385"/>
        <end position="395"/>
    </location>
</feature>
<keyword evidence="11" id="KW-1185">Reference proteome</keyword>
<feature type="compositionally biased region" description="Basic and acidic residues" evidence="8">
    <location>
        <begin position="358"/>
        <end position="367"/>
    </location>
</feature>
<evidence type="ECO:0000256" key="6">
    <source>
        <dbReference type="ARBA" id="ARBA00023242"/>
    </source>
</evidence>
<feature type="region of interest" description="Disordered" evidence="8">
    <location>
        <begin position="1"/>
        <end position="76"/>
    </location>
</feature>